<organism evidence="3 4">
    <name type="scientific">Caenorhabditis angaria</name>
    <dbReference type="NCBI Taxonomy" id="860376"/>
    <lineage>
        <taxon>Eukaryota</taxon>
        <taxon>Metazoa</taxon>
        <taxon>Ecdysozoa</taxon>
        <taxon>Nematoda</taxon>
        <taxon>Chromadorea</taxon>
        <taxon>Rhabditida</taxon>
        <taxon>Rhabditina</taxon>
        <taxon>Rhabditomorpha</taxon>
        <taxon>Rhabditoidea</taxon>
        <taxon>Rhabditidae</taxon>
        <taxon>Peloderinae</taxon>
        <taxon>Caenorhabditis</taxon>
    </lineage>
</organism>
<keyword evidence="2" id="KW-1133">Transmembrane helix</keyword>
<evidence type="ECO:0000256" key="1">
    <source>
        <dbReference type="SAM" id="Coils"/>
    </source>
</evidence>
<feature type="transmembrane region" description="Helical" evidence="2">
    <location>
        <begin position="59"/>
        <end position="76"/>
    </location>
</feature>
<evidence type="ECO:0000313" key="4">
    <source>
        <dbReference type="Proteomes" id="UP001152747"/>
    </source>
</evidence>
<accession>A0A9P1MX17</accession>
<dbReference type="OrthoDB" id="5846546at2759"/>
<dbReference type="Proteomes" id="UP001152747">
    <property type="component" value="Unassembled WGS sequence"/>
</dbReference>
<feature type="transmembrane region" description="Helical" evidence="2">
    <location>
        <begin position="83"/>
        <end position="107"/>
    </location>
</feature>
<protein>
    <submittedName>
        <fullName evidence="3">Uncharacterized protein</fullName>
    </submittedName>
</protein>
<evidence type="ECO:0000313" key="3">
    <source>
        <dbReference type="EMBL" id="CAI5442852.1"/>
    </source>
</evidence>
<feature type="transmembrane region" description="Helical" evidence="2">
    <location>
        <begin position="119"/>
        <end position="144"/>
    </location>
</feature>
<sequence length="210" mass="24456">MDKQNRRVAGRDDANIRVKIFGVRTELWILFFAFNELIIGITTLVFYKFVSTDNQPSESGFSSILWVLLYLLAVACQSKTMFTFISIFSISNALWDFVLFYVRLVIVLEPKQSYQLDNIILFLFSWIKVFTSFFETFVILKLGWCIPDKEDDRRKIIKKILRETGPICENCTLDDDQQILENVKESMEQLRISLISEKDESSLTSVIESS</sequence>
<name>A0A9P1MX17_9PELO</name>
<gene>
    <name evidence="3" type="ORF">CAMP_LOCUS5489</name>
</gene>
<feature type="transmembrane region" description="Helical" evidence="2">
    <location>
        <begin position="27"/>
        <end position="47"/>
    </location>
</feature>
<keyword evidence="2" id="KW-0472">Membrane</keyword>
<reference evidence="3" key="1">
    <citation type="submission" date="2022-11" db="EMBL/GenBank/DDBJ databases">
        <authorList>
            <person name="Kikuchi T."/>
        </authorList>
    </citation>
    <scope>NUCLEOTIDE SEQUENCE</scope>
    <source>
        <strain evidence="3">PS1010</strain>
    </source>
</reference>
<feature type="coiled-coil region" evidence="1">
    <location>
        <begin position="173"/>
        <end position="200"/>
    </location>
</feature>
<evidence type="ECO:0000256" key="2">
    <source>
        <dbReference type="SAM" id="Phobius"/>
    </source>
</evidence>
<dbReference type="EMBL" id="CANHGI010000002">
    <property type="protein sequence ID" value="CAI5442852.1"/>
    <property type="molecule type" value="Genomic_DNA"/>
</dbReference>
<keyword evidence="1" id="KW-0175">Coiled coil</keyword>
<dbReference type="AlphaFoldDB" id="A0A9P1MX17"/>
<keyword evidence="4" id="KW-1185">Reference proteome</keyword>
<comment type="caution">
    <text evidence="3">The sequence shown here is derived from an EMBL/GenBank/DDBJ whole genome shotgun (WGS) entry which is preliminary data.</text>
</comment>
<proteinExistence type="predicted"/>
<keyword evidence="2" id="KW-0812">Transmembrane</keyword>